<sequence>MHGLQTRPSTLLAARRPLPQALCASTREHLRGRQASISNVATVCVTEVSGVGRHKLLTHACIQRYGRSLPPAYLPPSQPPSRCTPQTSRSRMYHCTWTSWLPARPPARIYTAPVSFVTHPLSIIRTHSSDDITTCLAALHTPSALLSNPPTRILHSFPCHLCCRGNTNLLNHTHCITFFILRALNRVGESSAHVDTTLLARNRDMCGHVRGK</sequence>
<proteinExistence type="predicted"/>
<keyword evidence="2" id="KW-1185">Reference proteome</keyword>
<dbReference type="EMBL" id="JBBPHU010000009">
    <property type="protein sequence ID" value="KAK7513992.1"/>
    <property type="molecule type" value="Genomic_DNA"/>
</dbReference>
<gene>
    <name evidence="1" type="ORF">IWZ03DRAFT_246990</name>
</gene>
<protein>
    <submittedName>
        <fullName evidence="1">Uncharacterized protein</fullName>
    </submittedName>
</protein>
<organism evidence="1 2">
    <name type="scientific">Phyllosticta citriasiana</name>
    <dbReference type="NCBI Taxonomy" id="595635"/>
    <lineage>
        <taxon>Eukaryota</taxon>
        <taxon>Fungi</taxon>
        <taxon>Dikarya</taxon>
        <taxon>Ascomycota</taxon>
        <taxon>Pezizomycotina</taxon>
        <taxon>Dothideomycetes</taxon>
        <taxon>Dothideomycetes incertae sedis</taxon>
        <taxon>Botryosphaeriales</taxon>
        <taxon>Phyllostictaceae</taxon>
        <taxon>Phyllosticta</taxon>
    </lineage>
</organism>
<name>A0ABR1KGW5_9PEZI</name>
<evidence type="ECO:0000313" key="1">
    <source>
        <dbReference type="EMBL" id="KAK7513992.1"/>
    </source>
</evidence>
<reference evidence="1 2" key="1">
    <citation type="submission" date="2024-04" db="EMBL/GenBank/DDBJ databases">
        <title>Phyllosticta paracitricarpa is synonymous to the EU quarantine fungus P. citricarpa based on phylogenomic analyses.</title>
        <authorList>
            <consortium name="Lawrence Berkeley National Laboratory"/>
            <person name="Van Ingen-Buijs V.A."/>
            <person name="Van Westerhoven A.C."/>
            <person name="Haridas S."/>
            <person name="Skiadas P."/>
            <person name="Martin F."/>
            <person name="Groenewald J.Z."/>
            <person name="Crous P.W."/>
            <person name="Seidl M.F."/>
        </authorList>
    </citation>
    <scope>NUCLEOTIDE SEQUENCE [LARGE SCALE GENOMIC DNA]</scope>
    <source>
        <strain evidence="1 2">CBS 123371</strain>
    </source>
</reference>
<comment type="caution">
    <text evidence="1">The sequence shown here is derived from an EMBL/GenBank/DDBJ whole genome shotgun (WGS) entry which is preliminary data.</text>
</comment>
<dbReference type="Proteomes" id="UP001363622">
    <property type="component" value="Unassembled WGS sequence"/>
</dbReference>
<accession>A0ABR1KGW5</accession>
<evidence type="ECO:0000313" key="2">
    <source>
        <dbReference type="Proteomes" id="UP001363622"/>
    </source>
</evidence>